<dbReference type="Proteomes" id="UP000748025">
    <property type="component" value="Unassembled WGS sequence"/>
</dbReference>
<feature type="region of interest" description="Disordered" evidence="1">
    <location>
        <begin position="1"/>
        <end position="29"/>
    </location>
</feature>
<comment type="caution">
    <text evidence="3">The sequence shown here is derived from an EMBL/GenBank/DDBJ whole genome shotgun (WGS) entry which is preliminary data.</text>
</comment>
<organism evidence="3 4">
    <name type="scientific">Claviceps pusilla</name>
    <dbReference type="NCBI Taxonomy" id="123648"/>
    <lineage>
        <taxon>Eukaryota</taxon>
        <taxon>Fungi</taxon>
        <taxon>Dikarya</taxon>
        <taxon>Ascomycota</taxon>
        <taxon>Pezizomycotina</taxon>
        <taxon>Sordariomycetes</taxon>
        <taxon>Hypocreomycetidae</taxon>
        <taxon>Hypocreales</taxon>
        <taxon>Clavicipitaceae</taxon>
        <taxon>Claviceps</taxon>
    </lineage>
</organism>
<gene>
    <name evidence="3" type="ORF">E4U43_004938</name>
</gene>
<name>A0A9P7SZ55_9HYPO</name>
<evidence type="ECO:0000256" key="1">
    <source>
        <dbReference type="SAM" id="MobiDB-lite"/>
    </source>
</evidence>
<dbReference type="EMBL" id="SRPW01000322">
    <property type="protein sequence ID" value="KAG6015700.1"/>
    <property type="molecule type" value="Genomic_DNA"/>
</dbReference>
<dbReference type="AlphaFoldDB" id="A0A9P7SZ55"/>
<keyword evidence="2" id="KW-0812">Transmembrane</keyword>
<proteinExistence type="predicted"/>
<protein>
    <submittedName>
        <fullName evidence="3">Uncharacterized protein</fullName>
    </submittedName>
</protein>
<keyword evidence="2" id="KW-0472">Membrane</keyword>
<accession>A0A9P7SZ55</accession>
<reference evidence="3" key="1">
    <citation type="journal article" date="2020" name="bioRxiv">
        <title>Whole genome comparisons of ergot fungi reveals the divergence and evolution of species within the genus Claviceps are the result of varying mechanisms driving genome evolution and host range expansion.</title>
        <authorList>
            <person name="Wyka S.A."/>
            <person name="Mondo S.J."/>
            <person name="Liu M."/>
            <person name="Dettman J."/>
            <person name="Nalam V."/>
            <person name="Broders K.D."/>
        </authorList>
    </citation>
    <scope>NUCLEOTIDE SEQUENCE</scope>
    <source>
        <strain evidence="3">CCC 602</strain>
    </source>
</reference>
<evidence type="ECO:0000313" key="4">
    <source>
        <dbReference type="Proteomes" id="UP000748025"/>
    </source>
</evidence>
<evidence type="ECO:0000256" key="2">
    <source>
        <dbReference type="SAM" id="Phobius"/>
    </source>
</evidence>
<evidence type="ECO:0000313" key="3">
    <source>
        <dbReference type="EMBL" id="KAG6015700.1"/>
    </source>
</evidence>
<sequence length="86" mass="9738">MAPLHMMAGKVHQQQPPGTGELQQGQGQGLDCIDSNSIAWESRILESMAEYQGKVGRYMWIYPVLEVEAIWWLVVFAATFQVIRES</sequence>
<keyword evidence="4" id="KW-1185">Reference proteome</keyword>
<feature type="compositionally biased region" description="Low complexity" evidence="1">
    <location>
        <begin position="13"/>
        <end position="25"/>
    </location>
</feature>
<keyword evidence="2" id="KW-1133">Transmembrane helix</keyword>
<feature type="transmembrane region" description="Helical" evidence="2">
    <location>
        <begin position="60"/>
        <end position="83"/>
    </location>
</feature>